<dbReference type="OrthoDB" id="4048430at2759"/>
<proteinExistence type="predicted"/>
<reference evidence="4 5" key="1">
    <citation type="journal article" date="2011" name="Proc. Natl. Acad. Sci. U.S.A.">
        <title>Evolutionary erosion of yeast sex chromosomes by mating-type switching accidents.</title>
        <authorList>
            <person name="Gordon J.L."/>
            <person name="Armisen D."/>
            <person name="Proux-Wera E."/>
            <person name="Oheigeartaigh S.S."/>
            <person name="Byrne K.P."/>
            <person name="Wolfe K.H."/>
        </authorList>
    </citation>
    <scope>NUCLEOTIDE SEQUENCE [LARGE SCALE GENOMIC DNA]</scope>
    <source>
        <strain evidence="5">ATCC 34711 / CBS 6284 / DSM 70876 / NBRC 10599 / NRRL Y-10934 / UCD 77-7</strain>
    </source>
</reference>
<dbReference type="Pfam" id="PF23646">
    <property type="entry name" value="IgD2_Trs65"/>
    <property type="match status" value="1"/>
</dbReference>
<organism evidence="4 5">
    <name type="scientific">Henningerozyma blattae (strain ATCC 34711 / CBS 6284 / DSM 70876 / NBRC 10599 / NRRL Y-10934 / UCD 77-7)</name>
    <name type="common">Yeast</name>
    <name type="synonym">Tetrapisispora blattae</name>
    <dbReference type="NCBI Taxonomy" id="1071380"/>
    <lineage>
        <taxon>Eukaryota</taxon>
        <taxon>Fungi</taxon>
        <taxon>Dikarya</taxon>
        <taxon>Ascomycota</taxon>
        <taxon>Saccharomycotina</taxon>
        <taxon>Saccharomycetes</taxon>
        <taxon>Saccharomycetales</taxon>
        <taxon>Saccharomycetaceae</taxon>
        <taxon>Henningerozyma</taxon>
    </lineage>
</organism>
<feature type="domain" description="Trafficking protein particle complex II-specific subunit 65 IgD2" evidence="3">
    <location>
        <begin position="242"/>
        <end position="343"/>
    </location>
</feature>
<keyword evidence="5" id="KW-1185">Reference proteome</keyword>
<dbReference type="RefSeq" id="XP_004179000.1">
    <property type="nucleotide sequence ID" value="XM_004178952.1"/>
</dbReference>
<dbReference type="FunCoup" id="I2GZC9">
    <property type="interactions" value="62"/>
</dbReference>
<dbReference type="OMA" id="VMNNGYN"/>
<accession>I2GZC9</accession>
<dbReference type="InterPro" id="IPR024662">
    <property type="entry name" value="Trs65"/>
</dbReference>
<dbReference type="STRING" id="1071380.I2GZC9"/>
<dbReference type="PANTHER" id="PTHR28159:SF1">
    <property type="entry name" value="TRAFFICKING PROTEIN PARTICLE COMPLEX II-SPECIFIC SUBUNIT 65"/>
    <property type="match status" value="1"/>
</dbReference>
<feature type="compositionally biased region" description="Acidic residues" evidence="1">
    <location>
        <begin position="142"/>
        <end position="170"/>
    </location>
</feature>
<dbReference type="GO" id="GO:0006891">
    <property type="term" value="P:intra-Golgi vesicle-mediated transport"/>
    <property type="evidence" value="ECO:0007669"/>
    <property type="project" value="EnsemblFungi"/>
</dbReference>
<dbReference type="InterPro" id="IPR055425">
    <property type="entry name" value="IgD1_Trs65"/>
</dbReference>
<dbReference type="InterPro" id="IPR055426">
    <property type="entry name" value="IgD2_Trs65"/>
</dbReference>
<name>I2GZC9_HENB6</name>
<dbReference type="EMBL" id="HE806317">
    <property type="protein sequence ID" value="CCH59481.1"/>
    <property type="molecule type" value="Genomic_DNA"/>
</dbReference>
<dbReference type="Proteomes" id="UP000002866">
    <property type="component" value="Chromosome 2"/>
</dbReference>
<dbReference type="GeneID" id="14494321"/>
<dbReference type="Pfam" id="PF23645">
    <property type="entry name" value="IgD1_Trs65"/>
    <property type="match status" value="1"/>
</dbReference>
<dbReference type="PANTHER" id="PTHR28159">
    <property type="entry name" value="TRAFFICKING PROTEIN PARTICLE COMPLEX II-SPECIFIC SUBUNIT 65"/>
    <property type="match status" value="1"/>
</dbReference>
<gene>
    <name evidence="4" type="primary">TBLA0B06580</name>
    <name evidence="4" type="ORF">TBLA_0B06580</name>
</gene>
<evidence type="ECO:0000313" key="4">
    <source>
        <dbReference type="EMBL" id="CCH59481.1"/>
    </source>
</evidence>
<protein>
    <submittedName>
        <fullName evidence="4">Uncharacterized protein</fullName>
    </submittedName>
</protein>
<dbReference type="eggNOG" id="ENOG502QSDT">
    <property type="taxonomic scope" value="Eukaryota"/>
</dbReference>
<dbReference type="InParanoid" id="I2GZC9"/>
<evidence type="ECO:0000313" key="5">
    <source>
        <dbReference type="Proteomes" id="UP000002866"/>
    </source>
</evidence>
<dbReference type="KEGG" id="tbl:TBLA_0B06580"/>
<dbReference type="GO" id="GO:1990071">
    <property type="term" value="C:TRAPPII protein complex"/>
    <property type="evidence" value="ECO:0007669"/>
    <property type="project" value="EnsemblFungi"/>
</dbReference>
<feature type="domain" description="Trafficking protein particle complex II-specific subunit 65 IgD1" evidence="2">
    <location>
        <begin position="2"/>
        <end position="150"/>
    </location>
</feature>
<feature type="region of interest" description="Disordered" evidence="1">
    <location>
        <begin position="129"/>
        <end position="197"/>
    </location>
</feature>
<sequence>MECFVPLNDDIDAKDLQGIKDSHQLRQFILFDENLKLFIHWPITKERILVLQSFKIWINDTKILESNDLSYFDKMENPGKEKGNENYFLYQLKQNICKDLIFRSSVVMNNGYNNLIKIQFNYNYRNSTDSKKSKLNNNKNEIEEEEEEDDNDEDEDEDEDENKDEDDEQDYLPSFEPVNLWNDNRHKHNPRTDNGSRQYLFSSTSLSHIPPQTPSDISNPDLNEDFVNFTSSYLNIEFPIYSLLSMRLRNNSIKSLLCIYSSLDFQISKSALQLNEEFLNSEEFKLIFNKLDYQLLDNSNTSTPSHITINPICPLSLPFEVSENDSFSLGYKLPLFTSSSTIPLSQPPLSYSNLNISNLPSNNVTSTSNQLNSQHRIRVTLNYSFVSASLPNTLIPISTCWETDVTLKRNTTSSNRFRTLSQTSSLIYSVPKFGNLPITNSSTSLLQNSSMNNASNNNLNRFLNVKFKFLNNNIKVTKGKRFILRLQIINLSNSALDLVIYYNNNTNNQLTNGISSPINANGSINKPLSLDKQYQFHKKFSNLIEGIILKSNDFKLPLINSNESYFVDLNFIGIISGYYSSLNGLKVLDLQSNEMFEIGNNVSVLVQ</sequence>
<dbReference type="GO" id="GO:0005085">
    <property type="term" value="F:guanyl-nucleotide exchange factor activity"/>
    <property type="evidence" value="ECO:0007669"/>
    <property type="project" value="EnsemblFungi"/>
</dbReference>
<evidence type="ECO:0000259" key="3">
    <source>
        <dbReference type="Pfam" id="PF23646"/>
    </source>
</evidence>
<evidence type="ECO:0000259" key="2">
    <source>
        <dbReference type="Pfam" id="PF23645"/>
    </source>
</evidence>
<dbReference type="GO" id="GO:0005802">
    <property type="term" value="C:trans-Golgi network"/>
    <property type="evidence" value="ECO:0007669"/>
    <property type="project" value="EnsemblFungi"/>
</dbReference>
<evidence type="ECO:0000256" key="1">
    <source>
        <dbReference type="SAM" id="MobiDB-lite"/>
    </source>
</evidence>
<dbReference type="HOGENOM" id="CLU_042571_0_0_1"/>
<dbReference type="GO" id="GO:0065003">
    <property type="term" value="P:protein-containing complex assembly"/>
    <property type="evidence" value="ECO:0007669"/>
    <property type="project" value="EnsemblFungi"/>
</dbReference>
<dbReference type="AlphaFoldDB" id="I2GZC9"/>